<name>A0A9P4P416_9PEZI</name>
<dbReference type="Proteomes" id="UP000800235">
    <property type="component" value="Unassembled WGS sequence"/>
</dbReference>
<evidence type="ECO:0000313" key="2">
    <source>
        <dbReference type="EMBL" id="KAF2437041.1"/>
    </source>
</evidence>
<feature type="compositionally biased region" description="Acidic residues" evidence="1">
    <location>
        <begin position="91"/>
        <end position="109"/>
    </location>
</feature>
<evidence type="ECO:0000256" key="1">
    <source>
        <dbReference type="SAM" id="MobiDB-lite"/>
    </source>
</evidence>
<reference evidence="2" key="1">
    <citation type="journal article" date="2020" name="Stud. Mycol.">
        <title>101 Dothideomycetes genomes: a test case for predicting lifestyles and emergence of pathogens.</title>
        <authorList>
            <person name="Haridas S."/>
            <person name="Albert R."/>
            <person name="Binder M."/>
            <person name="Bloem J."/>
            <person name="Labutti K."/>
            <person name="Salamov A."/>
            <person name="Andreopoulos B."/>
            <person name="Baker S."/>
            <person name="Barry K."/>
            <person name="Bills G."/>
            <person name="Bluhm B."/>
            <person name="Cannon C."/>
            <person name="Castanera R."/>
            <person name="Culley D."/>
            <person name="Daum C."/>
            <person name="Ezra D."/>
            <person name="Gonzalez J."/>
            <person name="Henrissat B."/>
            <person name="Kuo A."/>
            <person name="Liang C."/>
            <person name="Lipzen A."/>
            <person name="Lutzoni F."/>
            <person name="Magnuson J."/>
            <person name="Mondo S."/>
            <person name="Nolan M."/>
            <person name="Ohm R."/>
            <person name="Pangilinan J."/>
            <person name="Park H.-J."/>
            <person name="Ramirez L."/>
            <person name="Alfaro M."/>
            <person name="Sun H."/>
            <person name="Tritt A."/>
            <person name="Yoshinaga Y."/>
            <person name="Zwiers L.-H."/>
            <person name="Turgeon B."/>
            <person name="Goodwin S."/>
            <person name="Spatafora J."/>
            <person name="Crous P."/>
            <person name="Grigoriev I."/>
        </authorList>
    </citation>
    <scope>NUCLEOTIDE SEQUENCE</scope>
    <source>
        <strain evidence="2">CBS 130266</strain>
    </source>
</reference>
<organism evidence="2 3">
    <name type="scientific">Tothia fuscella</name>
    <dbReference type="NCBI Taxonomy" id="1048955"/>
    <lineage>
        <taxon>Eukaryota</taxon>
        <taxon>Fungi</taxon>
        <taxon>Dikarya</taxon>
        <taxon>Ascomycota</taxon>
        <taxon>Pezizomycotina</taxon>
        <taxon>Dothideomycetes</taxon>
        <taxon>Pleosporomycetidae</taxon>
        <taxon>Venturiales</taxon>
        <taxon>Cylindrosympodiaceae</taxon>
        <taxon>Tothia</taxon>
    </lineage>
</organism>
<dbReference type="OrthoDB" id="5243686at2759"/>
<comment type="caution">
    <text evidence="2">The sequence shown here is derived from an EMBL/GenBank/DDBJ whole genome shotgun (WGS) entry which is preliminary data.</text>
</comment>
<evidence type="ECO:0000313" key="3">
    <source>
        <dbReference type="Proteomes" id="UP000800235"/>
    </source>
</evidence>
<gene>
    <name evidence="2" type="ORF">EJ08DRAFT_11110</name>
</gene>
<dbReference type="EMBL" id="MU007009">
    <property type="protein sequence ID" value="KAF2437041.1"/>
    <property type="molecule type" value="Genomic_DNA"/>
</dbReference>
<sequence>MQENRLIQPRTGPYTGIWMPPRQIYGSQKKSGDTTDKFYYFNGEVTTNVDGLPAEAEAAPFKTISMYHDHDFFWMVPYDATALPVGNGLQDEIEPDSDEDAEGDSDEEPDRNAVDWTVLYFLWRNVDWASEVSFTGNQQRLKTQRPDQHWANELLPSRNQATNESRTDDIRYGGLFGDLGILLGLVALSVKPSHVDAAMRRVVKGVTGDGAAAGWRRHNLAHHPRTDRRGVLIKIWTYPPYSTPQTLMDMEAGRLGLIYR</sequence>
<proteinExistence type="predicted"/>
<feature type="region of interest" description="Disordered" evidence="1">
    <location>
        <begin position="86"/>
        <end position="110"/>
    </location>
</feature>
<keyword evidence="3" id="KW-1185">Reference proteome</keyword>
<dbReference type="AlphaFoldDB" id="A0A9P4P416"/>
<protein>
    <submittedName>
        <fullName evidence="2">Uncharacterized protein</fullName>
    </submittedName>
</protein>
<accession>A0A9P4P416</accession>